<feature type="chain" id="PRO_5016425705" evidence="1">
    <location>
        <begin position="21"/>
        <end position="444"/>
    </location>
</feature>
<proteinExistence type="predicted"/>
<comment type="caution">
    <text evidence="3">The sequence shown here is derived from an EMBL/GenBank/DDBJ whole genome shotgun (WGS) entry which is preliminary data.</text>
</comment>
<accession>A0A317ZKG1</accession>
<name>A0A317ZKG1_9BACT</name>
<dbReference type="InParanoid" id="A0A317ZKG1"/>
<dbReference type="InterPro" id="IPR010496">
    <property type="entry name" value="AL/BT2_dom"/>
</dbReference>
<dbReference type="RefSeq" id="WP_110130752.1">
    <property type="nucleotide sequence ID" value="NZ_QHJQ01000004.1"/>
</dbReference>
<feature type="signal peptide" evidence="1">
    <location>
        <begin position="1"/>
        <end position="20"/>
    </location>
</feature>
<keyword evidence="1" id="KW-0732">Signal</keyword>
<keyword evidence="4" id="KW-1185">Reference proteome</keyword>
<dbReference type="OrthoDB" id="176168at2"/>
<feature type="domain" description="3-keto-alpha-glucoside-1,2-lyase/3-keto-2-hydroxy-glucal hydratase" evidence="2">
    <location>
        <begin position="59"/>
        <end position="249"/>
    </location>
</feature>
<dbReference type="Pfam" id="PF06439">
    <property type="entry name" value="3keto-disac_hyd"/>
    <property type="match status" value="2"/>
</dbReference>
<dbReference type="AlphaFoldDB" id="A0A317ZKG1"/>
<dbReference type="Proteomes" id="UP000247099">
    <property type="component" value="Unassembled WGS sequence"/>
</dbReference>
<gene>
    <name evidence="3" type="ORF">DDZ13_07130</name>
</gene>
<evidence type="ECO:0000313" key="4">
    <source>
        <dbReference type="Proteomes" id="UP000247099"/>
    </source>
</evidence>
<evidence type="ECO:0000256" key="1">
    <source>
        <dbReference type="SAM" id="SignalP"/>
    </source>
</evidence>
<protein>
    <submittedName>
        <fullName evidence="3">DUF1080 domain-containing protein</fullName>
    </submittedName>
</protein>
<reference evidence="3 4" key="1">
    <citation type="submission" date="2018-05" db="EMBL/GenBank/DDBJ databases">
        <title>Coraliomargarita sinensis sp. nov., isolated from a marine solar saltern.</title>
        <authorList>
            <person name="Zhou L.Y."/>
        </authorList>
    </citation>
    <scope>NUCLEOTIDE SEQUENCE [LARGE SCALE GENOMIC DNA]</scope>
    <source>
        <strain evidence="3 4">WN38</strain>
    </source>
</reference>
<dbReference type="Gene3D" id="2.60.120.560">
    <property type="entry name" value="Exo-inulinase, domain 1"/>
    <property type="match status" value="2"/>
</dbReference>
<evidence type="ECO:0000259" key="2">
    <source>
        <dbReference type="Pfam" id="PF06439"/>
    </source>
</evidence>
<organism evidence="3 4">
    <name type="scientific">Coraliomargarita sinensis</name>
    <dbReference type="NCBI Taxonomy" id="2174842"/>
    <lineage>
        <taxon>Bacteria</taxon>
        <taxon>Pseudomonadati</taxon>
        <taxon>Verrucomicrobiota</taxon>
        <taxon>Opitutia</taxon>
        <taxon>Puniceicoccales</taxon>
        <taxon>Coraliomargaritaceae</taxon>
        <taxon>Coraliomargarita</taxon>
    </lineage>
</organism>
<dbReference type="EMBL" id="QHJQ01000004">
    <property type="protein sequence ID" value="PXA04299.1"/>
    <property type="molecule type" value="Genomic_DNA"/>
</dbReference>
<feature type="domain" description="3-keto-alpha-glucoside-1,2-lyase/3-keto-2-hydroxy-glucal hydratase" evidence="2">
    <location>
        <begin position="254"/>
        <end position="442"/>
    </location>
</feature>
<sequence>MIKPILLSLTGLLVSLSAFGNQISEDQQHFVKRYEKHKKLVPPGEALINKDPEPKLCCGFTELYNGKDLSGWTARGGECTFEARGDVIVGTTVKGSPSTYLSTDKEDYEDFIFTAELKWEVAGNSGIMFRAQRKAGKKHETVYGPQCEMEGDFADDRRGWSGGIYGQSDGGWIYPLWLEAHAEARQALKKGEWNRVTIQAVGNEFKTWINGVPAARWIDANGEYPKGFFSLQVHSGKQGEIHFRNVKVKELEPGWKDLFASGDFSQWTKVNGDPVPHQWTINDGIVHREKNGGGGIITKTQYKDFELRFDWKISEAGNSGIKYRTRGRLGLEYQVLDDDKHKDAKDPTHRAGSLYDILAAPDDKPLNAPGEWNSGRIVAHGNHIEHWLNGSLVATIELGSDDWKQRFEKSKYRKHEGFGTWTGPILLQDHYDKVWYRNIRIREL</sequence>
<dbReference type="GO" id="GO:0016787">
    <property type="term" value="F:hydrolase activity"/>
    <property type="evidence" value="ECO:0007669"/>
    <property type="project" value="InterPro"/>
</dbReference>
<evidence type="ECO:0000313" key="3">
    <source>
        <dbReference type="EMBL" id="PXA04299.1"/>
    </source>
</evidence>